<evidence type="ECO:0000313" key="3">
    <source>
        <dbReference type="Proteomes" id="UP001196413"/>
    </source>
</evidence>
<keyword evidence="3" id="KW-1185">Reference proteome</keyword>
<gene>
    <name evidence="2" type="ORF">KIN20_015068</name>
</gene>
<name>A0AAD5MEC7_PARTN</name>
<feature type="region of interest" description="Disordered" evidence="1">
    <location>
        <begin position="20"/>
        <end position="42"/>
    </location>
</feature>
<accession>A0AAD5MEC7</accession>
<dbReference type="Proteomes" id="UP001196413">
    <property type="component" value="Unassembled WGS sequence"/>
</dbReference>
<evidence type="ECO:0000256" key="1">
    <source>
        <dbReference type="SAM" id="MobiDB-lite"/>
    </source>
</evidence>
<sequence length="94" mass="10392">MSPSSQIEIDFMSPLKVVNASSAPEGSSDESDLQAALDVEPSSGTSDLAERFGVLQWTVAKQLHQYGFIYKKLYQDPHELTEQIDGEVSKMKPM</sequence>
<comment type="caution">
    <text evidence="2">The sequence shown here is derived from an EMBL/GenBank/DDBJ whole genome shotgun (WGS) entry which is preliminary data.</text>
</comment>
<protein>
    <submittedName>
        <fullName evidence="2">Uncharacterized protein</fullName>
    </submittedName>
</protein>
<reference evidence="2" key="1">
    <citation type="submission" date="2021-06" db="EMBL/GenBank/DDBJ databases">
        <title>Parelaphostrongylus tenuis whole genome reference sequence.</title>
        <authorList>
            <person name="Garwood T.J."/>
            <person name="Larsen P.A."/>
            <person name="Fountain-Jones N.M."/>
            <person name="Garbe J.R."/>
            <person name="Macchietto M.G."/>
            <person name="Kania S.A."/>
            <person name="Gerhold R.W."/>
            <person name="Richards J.E."/>
            <person name="Wolf T.M."/>
        </authorList>
    </citation>
    <scope>NUCLEOTIDE SEQUENCE</scope>
    <source>
        <strain evidence="2">MNPRO001-30</strain>
        <tissue evidence="2">Meninges</tissue>
    </source>
</reference>
<dbReference type="AlphaFoldDB" id="A0AAD5MEC7"/>
<proteinExistence type="predicted"/>
<evidence type="ECO:0000313" key="2">
    <source>
        <dbReference type="EMBL" id="KAJ1357045.1"/>
    </source>
</evidence>
<dbReference type="EMBL" id="JAHQIW010003011">
    <property type="protein sequence ID" value="KAJ1357045.1"/>
    <property type="molecule type" value="Genomic_DNA"/>
</dbReference>
<organism evidence="2 3">
    <name type="scientific">Parelaphostrongylus tenuis</name>
    <name type="common">Meningeal worm</name>
    <dbReference type="NCBI Taxonomy" id="148309"/>
    <lineage>
        <taxon>Eukaryota</taxon>
        <taxon>Metazoa</taxon>
        <taxon>Ecdysozoa</taxon>
        <taxon>Nematoda</taxon>
        <taxon>Chromadorea</taxon>
        <taxon>Rhabditida</taxon>
        <taxon>Rhabditina</taxon>
        <taxon>Rhabditomorpha</taxon>
        <taxon>Strongyloidea</taxon>
        <taxon>Metastrongylidae</taxon>
        <taxon>Parelaphostrongylus</taxon>
    </lineage>
</organism>